<feature type="binding site" evidence="4">
    <location>
        <position position="466"/>
    </location>
    <ligand>
        <name>S-adenosyl-L-methionine</name>
        <dbReference type="ChEBI" id="CHEBI:59789"/>
    </ligand>
</feature>
<evidence type="ECO:0000313" key="8">
    <source>
        <dbReference type="EMBL" id="ACU93943.1"/>
    </source>
</evidence>
<accession>C7MM03</accession>
<feature type="domain" description="Methyltransferase" evidence="7">
    <location>
        <begin position="386"/>
        <end position="496"/>
    </location>
</feature>
<dbReference type="PROSITE" id="PS01230">
    <property type="entry name" value="TRMA_1"/>
    <property type="match status" value="1"/>
</dbReference>
<dbReference type="eggNOG" id="COG2265">
    <property type="taxonomic scope" value="Bacteria"/>
</dbReference>
<dbReference type="NCBIfam" id="TIGR00479">
    <property type="entry name" value="rumA"/>
    <property type="match status" value="1"/>
</dbReference>
<dbReference type="Proteomes" id="UP000000954">
    <property type="component" value="Chromosome"/>
</dbReference>
<dbReference type="STRING" id="469378.Ccur_02120"/>
<dbReference type="FunFam" id="2.40.50.1070:FF:000003">
    <property type="entry name" value="23S rRNA (Uracil-5-)-methyltransferase RumA"/>
    <property type="match status" value="1"/>
</dbReference>
<dbReference type="EMBL" id="CP001682">
    <property type="protein sequence ID" value="ACU93943.1"/>
    <property type="molecule type" value="Genomic_DNA"/>
</dbReference>
<evidence type="ECO:0000256" key="4">
    <source>
        <dbReference type="PROSITE-ProRule" id="PRU01024"/>
    </source>
</evidence>
<dbReference type="InterPro" id="IPR029063">
    <property type="entry name" value="SAM-dependent_MTases_sf"/>
</dbReference>
<evidence type="ECO:0000313" key="9">
    <source>
        <dbReference type="Proteomes" id="UP000000954"/>
    </source>
</evidence>
<feature type="compositionally biased region" description="Low complexity" evidence="6">
    <location>
        <begin position="203"/>
        <end position="213"/>
    </location>
</feature>
<feature type="region of interest" description="Disordered" evidence="6">
    <location>
        <begin position="173"/>
        <end position="213"/>
    </location>
</feature>
<dbReference type="CDD" id="cd02440">
    <property type="entry name" value="AdoMet_MTases"/>
    <property type="match status" value="1"/>
</dbReference>
<dbReference type="SUPFAM" id="SSF53335">
    <property type="entry name" value="S-adenosyl-L-methionine-dependent methyltransferases"/>
    <property type="match status" value="1"/>
</dbReference>
<protein>
    <submittedName>
        <fullName evidence="8">23S rRNA (Uracil-5-)-methyltransferase RumA</fullName>
    </submittedName>
</protein>
<reference evidence="8 9" key="1">
    <citation type="journal article" date="2009" name="Stand. Genomic Sci.">
        <title>Complete genome sequence of Cryptobacterium curtum type strain (12-3).</title>
        <authorList>
            <person name="Mavrommatis K."/>
            <person name="Pukall R."/>
            <person name="Rohde C."/>
            <person name="Chen F."/>
            <person name="Sims D."/>
            <person name="Brettin T."/>
            <person name="Kuske C."/>
            <person name="Detter J.C."/>
            <person name="Han C."/>
            <person name="Lapidus A."/>
            <person name="Copeland A."/>
            <person name="Glavina Del Rio T."/>
            <person name="Nolan M."/>
            <person name="Lucas S."/>
            <person name="Tice H."/>
            <person name="Cheng J.F."/>
            <person name="Bruce D."/>
            <person name="Goodwin L."/>
            <person name="Pitluck S."/>
            <person name="Ovchinnikova G."/>
            <person name="Pati A."/>
            <person name="Ivanova N."/>
            <person name="Chen A."/>
            <person name="Palaniappan K."/>
            <person name="Chain P."/>
            <person name="D'haeseleer P."/>
            <person name="Goker M."/>
            <person name="Bristow J."/>
            <person name="Eisen J.A."/>
            <person name="Markowitz V."/>
            <person name="Hugenholtz P."/>
            <person name="Rohde M."/>
            <person name="Klenk H.P."/>
            <person name="Kyrpides N.C."/>
        </authorList>
    </citation>
    <scope>NUCLEOTIDE SEQUENCE [LARGE SCALE GENOMIC DNA]</scope>
    <source>
        <strain evidence="9">ATCC 700683 / DSM 15641 / 12-3</strain>
    </source>
</reference>
<dbReference type="PANTHER" id="PTHR11061:SF30">
    <property type="entry name" value="TRNA (URACIL(54)-C(5))-METHYLTRANSFERASE"/>
    <property type="match status" value="1"/>
</dbReference>
<evidence type="ECO:0000256" key="6">
    <source>
        <dbReference type="SAM" id="MobiDB-lite"/>
    </source>
</evidence>
<sequence>MKGSVHPIALCHNRDMSRQKKKRSTKDTQRAKRTTKMRSRDRNRAGSQKRAGNATRSGGHNQASNRNRASAQIQTDDQIKTRNRKQSSGHVRADEQNRADNYVSHPRVCPLSAECGGCSHIEEPYAHQLKRKQYFIAELFADEIKAGCTLEPIIGMEDPFGFRNKIASPFAPVRSSRTGKRVRHTKSGDATLQQDTAARQRKTSVNSLSRSRSTSSAVSSMRYGLYAAGTHRLIRADKCPVEHPIGRRVVAATAQLMRKWDIAPYDEDAGTGFMRHVIVRVGHESDEVLVTLVTNGKVFPSGKNFARHLKKHCPEITTVVQNVNMRSTNAIFGGEEQVLYGPGFILDTLCGLSFRISSHSFYQVNAVQTEVLYRTALEMAACTSSHQALTILDAYCGTGTIGLVAASQVPNSQVIGIDNASSSIRDARQNAVHNGIANATFLCEDATDFLLHRAAASDSIDVLMMDPPRAGSTSEFIEAACALAPERVVYISCNPATQKRDVRLFARGGYHLVRLRAVDMFPHTDHIETVALLMRNAEFFAQS</sequence>
<name>C7MM03_CRYCD</name>
<evidence type="ECO:0000256" key="1">
    <source>
        <dbReference type="ARBA" id="ARBA00022603"/>
    </source>
</evidence>
<gene>
    <name evidence="8" type="ordered locus">Ccur_02120</name>
</gene>
<proteinExistence type="inferred from homology"/>
<keyword evidence="2 4" id="KW-0808">Transferase</keyword>
<dbReference type="KEGG" id="ccu:Ccur_02120"/>
<dbReference type="InterPro" id="IPR030391">
    <property type="entry name" value="MeTrfase_TrmA_CS"/>
</dbReference>
<dbReference type="InterPro" id="IPR010280">
    <property type="entry name" value="U5_MeTrfase_fam"/>
</dbReference>
<dbReference type="PROSITE" id="PS01231">
    <property type="entry name" value="TRMA_2"/>
    <property type="match status" value="1"/>
</dbReference>
<dbReference type="InterPro" id="IPR030390">
    <property type="entry name" value="MeTrfase_TrmA_AS"/>
</dbReference>
<keyword evidence="3 4" id="KW-0949">S-adenosyl-L-methionine</keyword>
<dbReference type="Pfam" id="PF13847">
    <property type="entry name" value="Methyltransf_31"/>
    <property type="match status" value="1"/>
</dbReference>
<feature type="region of interest" description="Disordered" evidence="6">
    <location>
        <begin position="1"/>
        <end position="99"/>
    </location>
</feature>
<keyword evidence="9" id="KW-1185">Reference proteome</keyword>
<dbReference type="AlphaFoldDB" id="C7MM03"/>
<dbReference type="InterPro" id="IPR025714">
    <property type="entry name" value="Methyltranfer_dom"/>
</dbReference>
<keyword evidence="1 4" id="KW-0489">Methyltransferase</keyword>
<dbReference type="Gene3D" id="3.40.50.150">
    <property type="entry name" value="Vaccinia Virus protein VP39"/>
    <property type="match status" value="1"/>
</dbReference>
<feature type="binding site" evidence="4">
    <location>
        <position position="363"/>
    </location>
    <ligand>
        <name>S-adenosyl-L-methionine</name>
        <dbReference type="ChEBI" id="CHEBI:59789"/>
    </ligand>
</feature>
<feature type="compositionally biased region" description="Polar residues" evidence="6">
    <location>
        <begin position="188"/>
        <end position="197"/>
    </location>
</feature>
<feature type="active site" evidence="5">
    <location>
        <position position="493"/>
    </location>
</feature>
<evidence type="ECO:0000256" key="3">
    <source>
        <dbReference type="ARBA" id="ARBA00022691"/>
    </source>
</evidence>
<evidence type="ECO:0000259" key="7">
    <source>
        <dbReference type="Pfam" id="PF13847"/>
    </source>
</evidence>
<feature type="binding site" evidence="4">
    <location>
        <position position="395"/>
    </location>
    <ligand>
        <name>S-adenosyl-L-methionine</name>
        <dbReference type="ChEBI" id="CHEBI:59789"/>
    </ligand>
</feature>
<evidence type="ECO:0000256" key="5">
    <source>
        <dbReference type="PROSITE-ProRule" id="PRU10015"/>
    </source>
</evidence>
<dbReference type="HOGENOM" id="CLU_014689_5_1_11"/>
<feature type="binding site" evidence="4">
    <location>
        <position position="418"/>
    </location>
    <ligand>
        <name>S-adenosyl-L-methionine</name>
        <dbReference type="ChEBI" id="CHEBI:59789"/>
    </ligand>
</feature>
<comment type="similarity">
    <text evidence="4">Belongs to the class I-like SAM-binding methyltransferase superfamily. RNA M5U methyltransferase family.</text>
</comment>
<dbReference type="PROSITE" id="PS51687">
    <property type="entry name" value="SAM_MT_RNA_M5U"/>
    <property type="match status" value="1"/>
</dbReference>
<dbReference type="Gene3D" id="2.40.50.1070">
    <property type="match status" value="1"/>
</dbReference>
<feature type="compositionally biased region" description="Polar residues" evidence="6">
    <location>
        <begin position="54"/>
        <end position="76"/>
    </location>
</feature>
<feature type="active site" description="Nucleophile" evidence="4">
    <location>
        <position position="493"/>
    </location>
</feature>
<dbReference type="PANTHER" id="PTHR11061">
    <property type="entry name" value="RNA M5U METHYLTRANSFERASE"/>
    <property type="match status" value="1"/>
</dbReference>
<evidence type="ECO:0000256" key="2">
    <source>
        <dbReference type="ARBA" id="ARBA00022679"/>
    </source>
</evidence>
<dbReference type="GO" id="GO:0070041">
    <property type="term" value="F:rRNA (uridine-C5-)-methyltransferase activity"/>
    <property type="evidence" value="ECO:0007669"/>
    <property type="project" value="TreeGrafter"/>
</dbReference>
<dbReference type="GO" id="GO:0070475">
    <property type="term" value="P:rRNA base methylation"/>
    <property type="evidence" value="ECO:0007669"/>
    <property type="project" value="TreeGrafter"/>
</dbReference>
<organism evidence="8 9">
    <name type="scientific">Cryptobacterium curtum (strain ATCC 700683 / DSM 15641 / CCUG 43107 / 12-3)</name>
    <dbReference type="NCBI Taxonomy" id="469378"/>
    <lineage>
        <taxon>Bacteria</taxon>
        <taxon>Bacillati</taxon>
        <taxon>Actinomycetota</taxon>
        <taxon>Coriobacteriia</taxon>
        <taxon>Eggerthellales</taxon>
        <taxon>Eggerthellaceae</taxon>
        <taxon>Cryptobacterium</taxon>
    </lineage>
</organism>